<dbReference type="EMBL" id="JAWSTH010000004">
    <property type="protein sequence ID" value="MDW5593243.1"/>
    <property type="molecule type" value="Genomic_DNA"/>
</dbReference>
<keyword evidence="1" id="KW-0472">Membrane</keyword>
<evidence type="ECO:0000313" key="2">
    <source>
        <dbReference type="EMBL" id="MDW5593243.1"/>
    </source>
</evidence>
<gene>
    <name evidence="2" type="ORF">R7226_02765</name>
</gene>
<accession>A0ABU4HIU6</accession>
<comment type="caution">
    <text evidence="2">The sequence shown here is derived from an EMBL/GenBank/DDBJ whole genome shotgun (WGS) entry which is preliminary data.</text>
</comment>
<name>A0ABU4HIU6_9ACTN</name>
<reference evidence="2 3" key="2">
    <citation type="submission" date="2023-10" db="EMBL/GenBank/DDBJ databases">
        <authorList>
            <person name="Han X.F."/>
        </authorList>
    </citation>
    <scope>NUCLEOTIDE SEQUENCE [LARGE SCALE GENOMIC DNA]</scope>
    <source>
        <strain evidence="2 3">KCTC 39840</strain>
    </source>
</reference>
<proteinExistence type="predicted"/>
<keyword evidence="3" id="KW-1185">Reference proteome</keyword>
<keyword evidence="1" id="KW-1133">Transmembrane helix</keyword>
<dbReference type="Pfam" id="PF14584">
    <property type="entry name" value="DUF4446"/>
    <property type="match status" value="1"/>
</dbReference>
<protein>
    <submittedName>
        <fullName evidence="2">DUF4446 family protein</fullName>
    </submittedName>
</protein>
<feature type="transmembrane region" description="Helical" evidence="1">
    <location>
        <begin position="12"/>
        <end position="33"/>
    </location>
</feature>
<reference evidence="3" key="1">
    <citation type="submission" date="2023-07" db="EMBL/GenBank/DDBJ databases">
        <title>Conexibacter stalactiti sp. nov., isolated from stalactites in a lava cave and emended description of the genus Conexibacter.</title>
        <authorList>
            <person name="Lee S.D."/>
        </authorList>
    </citation>
    <scope>NUCLEOTIDE SEQUENCE [LARGE SCALE GENOMIC DNA]</scope>
    <source>
        <strain evidence="3">KCTC 39840</strain>
    </source>
</reference>
<sequence>MDELTSTTGIVAIAGCSLAIVSLAVAVALAVTLRRLRRDQRVLLGEDGATTDLVEHAAALEVEYRALHAFVEDAAARLHTRMDRAELRLDGAISHSALVRYDAYGEMTGHQSTSIALLDAGRNGVVLSSIMHRDAARLYAKQVNGGRGELQLSPEEDEAVRLALEPRETH</sequence>
<organism evidence="2 3">
    <name type="scientific">Conexibacter stalactiti</name>
    <dbReference type="NCBI Taxonomy" id="1940611"/>
    <lineage>
        <taxon>Bacteria</taxon>
        <taxon>Bacillati</taxon>
        <taxon>Actinomycetota</taxon>
        <taxon>Thermoleophilia</taxon>
        <taxon>Solirubrobacterales</taxon>
        <taxon>Conexibacteraceae</taxon>
        <taxon>Conexibacter</taxon>
    </lineage>
</organism>
<evidence type="ECO:0000256" key="1">
    <source>
        <dbReference type="SAM" id="Phobius"/>
    </source>
</evidence>
<evidence type="ECO:0000313" key="3">
    <source>
        <dbReference type="Proteomes" id="UP001284601"/>
    </source>
</evidence>
<dbReference type="RefSeq" id="WP_318595505.1">
    <property type="nucleotide sequence ID" value="NZ_JAWSTH010000004.1"/>
</dbReference>
<dbReference type="InterPro" id="IPR027981">
    <property type="entry name" value="DUF4446"/>
</dbReference>
<dbReference type="Proteomes" id="UP001284601">
    <property type="component" value="Unassembled WGS sequence"/>
</dbReference>
<keyword evidence="1" id="KW-0812">Transmembrane</keyword>